<dbReference type="AlphaFoldDB" id="A0A222VK43"/>
<dbReference type="EMBL" id="FMZE01000014">
    <property type="protein sequence ID" value="SDD91241.1"/>
    <property type="molecule type" value="Genomic_DNA"/>
</dbReference>
<accession>A0A222VK43</accession>
<organism evidence="3 4">
    <name type="scientific">Prauserella marina</name>
    <dbReference type="NCBI Taxonomy" id="530584"/>
    <lineage>
        <taxon>Bacteria</taxon>
        <taxon>Bacillati</taxon>
        <taxon>Actinomycetota</taxon>
        <taxon>Actinomycetes</taxon>
        <taxon>Pseudonocardiales</taxon>
        <taxon>Pseudonocardiaceae</taxon>
        <taxon>Prauserella</taxon>
    </lineage>
</organism>
<dbReference type="PANTHER" id="PTHR43877">
    <property type="entry name" value="AMINOALKYLPHOSPHONATE N-ACETYLTRANSFERASE-RELATED-RELATED"/>
    <property type="match status" value="1"/>
</dbReference>
<evidence type="ECO:0000313" key="3">
    <source>
        <dbReference type="EMBL" id="SDD91241.1"/>
    </source>
</evidence>
<dbReference type="InterPro" id="IPR016181">
    <property type="entry name" value="Acyl_CoA_acyltransferase"/>
</dbReference>
<dbReference type="InterPro" id="IPR000182">
    <property type="entry name" value="GNAT_dom"/>
</dbReference>
<dbReference type="GO" id="GO:0016747">
    <property type="term" value="F:acyltransferase activity, transferring groups other than amino-acyl groups"/>
    <property type="evidence" value="ECO:0007669"/>
    <property type="project" value="InterPro"/>
</dbReference>
<gene>
    <name evidence="3" type="ORF">SAMN05421630_114102</name>
</gene>
<dbReference type="RefSeq" id="WP_091810452.1">
    <property type="nucleotide sequence ID" value="NZ_CP016353.1"/>
</dbReference>
<dbReference type="Proteomes" id="UP000199494">
    <property type="component" value="Unassembled WGS sequence"/>
</dbReference>
<dbReference type="InterPro" id="IPR056935">
    <property type="entry name" value="Rv0428c-like_C"/>
</dbReference>
<evidence type="ECO:0000256" key="1">
    <source>
        <dbReference type="ARBA" id="ARBA00022679"/>
    </source>
</evidence>
<sequence>MNDAEEIEQACAAAWPAPVRRRRGEWLLRAAGGFTARANSALVTGDPGVGFEHALNEVCEFAHANDIDPVVQAIEQPDTERELTRNGWRPYTEYARGDEVAVLVGDIGAPERGEVSVLTTPTSAWWELAVGTTEPSSAQRHVVTTGTTVGFGIAEVGGTVAGAVRGAVTSTPGTERELVLVSNLAVGDDHRRKGLGTALLEGITWWAAHRGATHRVLQVSVTNTAALALYARRGFTEHHRYRYWVPGEKWKDREP</sequence>
<reference evidence="3 4" key="1">
    <citation type="submission" date="2016-10" db="EMBL/GenBank/DDBJ databases">
        <authorList>
            <person name="de Groot N.N."/>
        </authorList>
    </citation>
    <scope>NUCLEOTIDE SEQUENCE [LARGE SCALE GENOMIC DNA]</scope>
    <source>
        <strain evidence="3 4">CGMCC 4.5506</strain>
    </source>
</reference>
<proteinExistence type="predicted"/>
<protein>
    <submittedName>
        <fullName evidence="3">Acetyltransferase (GNAT) family protein</fullName>
    </submittedName>
</protein>
<dbReference type="KEGG" id="pmad:BAY61_04000"/>
<name>A0A222VK43_9PSEU</name>
<keyword evidence="1 3" id="KW-0808">Transferase</keyword>
<dbReference type="SUPFAM" id="SSF55729">
    <property type="entry name" value="Acyl-CoA N-acyltransferases (Nat)"/>
    <property type="match status" value="1"/>
</dbReference>
<dbReference type="Gene3D" id="3.40.630.30">
    <property type="match status" value="1"/>
</dbReference>
<evidence type="ECO:0000313" key="4">
    <source>
        <dbReference type="Proteomes" id="UP000199494"/>
    </source>
</evidence>
<dbReference type="PROSITE" id="PS51186">
    <property type="entry name" value="GNAT"/>
    <property type="match status" value="1"/>
</dbReference>
<dbReference type="CDD" id="cd04301">
    <property type="entry name" value="NAT_SF"/>
    <property type="match status" value="1"/>
</dbReference>
<keyword evidence="2" id="KW-0012">Acyltransferase</keyword>
<dbReference type="STRING" id="530584.SAMN05421630_114102"/>
<dbReference type="InterPro" id="IPR050832">
    <property type="entry name" value="Bact_Acetyltransf"/>
</dbReference>
<dbReference type="Pfam" id="PF24553">
    <property type="entry name" value="Rv0428c_C"/>
    <property type="match status" value="1"/>
</dbReference>
<keyword evidence="4" id="KW-1185">Reference proteome</keyword>
<dbReference type="OrthoDB" id="9775595at2"/>
<evidence type="ECO:0000256" key="2">
    <source>
        <dbReference type="ARBA" id="ARBA00023315"/>
    </source>
</evidence>